<feature type="region of interest" description="Disordered" evidence="2">
    <location>
        <begin position="265"/>
        <end position="292"/>
    </location>
</feature>
<dbReference type="Gene3D" id="3.60.10.10">
    <property type="entry name" value="Endonuclease/exonuclease/phosphatase"/>
    <property type="match status" value="1"/>
</dbReference>
<gene>
    <name evidence="4" type="ORF">CCAM_LOCUS22963</name>
</gene>
<feature type="domain" description="CCHC-type" evidence="3">
    <location>
        <begin position="219"/>
        <end position="234"/>
    </location>
</feature>
<keyword evidence="1" id="KW-0863">Zinc-finger</keyword>
<dbReference type="InterPro" id="IPR001878">
    <property type="entry name" value="Znf_CCHC"/>
</dbReference>
<dbReference type="EMBL" id="OOIL02002239">
    <property type="protein sequence ID" value="VFQ81187.1"/>
    <property type="molecule type" value="Genomic_DNA"/>
</dbReference>
<dbReference type="InterPro" id="IPR026960">
    <property type="entry name" value="RVT-Znf"/>
</dbReference>
<dbReference type="GO" id="GO:0003676">
    <property type="term" value="F:nucleic acid binding"/>
    <property type="evidence" value="ECO:0007669"/>
    <property type="project" value="InterPro"/>
</dbReference>
<dbReference type="PROSITE" id="PS50158">
    <property type="entry name" value="ZF_CCHC"/>
    <property type="match status" value="1"/>
</dbReference>
<evidence type="ECO:0000313" key="5">
    <source>
        <dbReference type="Proteomes" id="UP000595140"/>
    </source>
</evidence>
<feature type="compositionally biased region" description="Basic residues" evidence="2">
    <location>
        <begin position="1"/>
        <end position="10"/>
    </location>
</feature>
<reference evidence="4 5" key="1">
    <citation type="submission" date="2018-04" db="EMBL/GenBank/DDBJ databases">
        <authorList>
            <person name="Vogel A."/>
        </authorList>
    </citation>
    <scope>NUCLEOTIDE SEQUENCE [LARGE SCALE GENOMIC DNA]</scope>
</reference>
<feature type="region of interest" description="Disordered" evidence="2">
    <location>
        <begin position="1"/>
        <end position="64"/>
    </location>
</feature>
<evidence type="ECO:0000256" key="1">
    <source>
        <dbReference type="PROSITE-ProRule" id="PRU00047"/>
    </source>
</evidence>
<dbReference type="PANTHER" id="PTHR33116">
    <property type="entry name" value="REVERSE TRANSCRIPTASE ZINC-BINDING DOMAIN-CONTAINING PROTEIN-RELATED-RELATED"/>
    <property type="match status" value="1"/>
</dbReference>
<dbReference type="InterPro" id="IPR036691">
    <property type="entry name" value="Endo/exonu/phosph_ase_sf"/>
</dbReference>
<evidence type="ECO:0000259" key="3">
    <source>
        <dbReference type="PROSITE" id="PS50158"/>
    </source>
</evidence>
<accession>A0A484LY17</accession>
<dbReference type="InterPro" id="IPR036875">
    <property type="entry name" value="Znf_CCHC_sf"/>
</dbReference>
<keyword evidence="5" id="KW-1185">Reference proteome</keyword>
<evidence type="ECO:0000313" key="4">
    <source>
        <dbReference type="EMBL" id="VFQ81187.1"/>
    </source>
</evidence>
<proteinExistence type="predicted"/>
<name>A0A484LY17_9ASTE</name>
<keyword evidence="1" id="KW-0479">Metal-binding</keyword>
<dbReference type="OrthoDB" id="1113518at2759"/>
<sequence length="932" mass="108579">MAKKKGRPKKNHDSPEVSLKSTTGKEISPSQSSGISGKAGSAMNTPSGNDPKQGLETRSPEYESGQEILVNQEDKEDDNNIVQKVPTYAEVLRSDEVQVDLSFFQYDEINGQRVARITEEDIIVSKGMWDCAIICCVLGANPPLEVMKGFVTRLGKLGSILGKPIKRDKATATRTKLDYARIQIEVQVHQDFPDTIKFVDNGGRVIEQPVSYDWKPSICSKCGKLGHVGEHCRKKEGRLERVIQKKIWRPKIIVNDNIVDRTIENTPRQEPMAEDNTPANARDKDEDREEEAGFKLVTGKKAARRKGGSPIIEEDIRDFKACVTECDLEELPSEGPFFTWSNRQNEEHRIYSKLDRALVNIECASTYNCKIKVLGEGVSDHSPLIIKDLDNQATGKAFRFCNMWMEDKEFPIILQEGWLESNNQRNMYQVLQNLKRIKGPLKRLHKEKYWEIHKKVDDKREQLLKLQEAIKTHTNQTLINKERELTRQLNETIKASYLLKCQQSKQSWITEGDKNSKLFYAWVKRRQLNNYIMSIQDNGVEVEGTNAIAKVLESFYKRNLGATVPTGDIEWKIFDEGKVLTVKQQLKLIEDFQPEHVRKAMFSIPSSKSPGPDGLKINRSKSEVIFGGSEPRRRKKIVIHVEYETRIFILPKGVIKKVMAICRNFLWGGTAEYHKVPLVQWDEVCQLKKYGGLGIRNIMNWNLAAIMKLNWDVAGKKDILWVKWIHTRYIKNGDFWTYHPKLDSCYYWREMLRVRNKFKDMPHPKPYEIREGYNWLQGKREKPVWRHWVWNKFTPPKFRFIIWLLWRRKLQTKMRLAKFLNIDTKCELCGRETETQDHLVWSCDKAKTIGQTIMKEFGCSLNCNSEGEFAMEMQKVKGGKMRKMAIAIWATAVYFTWKWRNDLWHKKVRSLEEIQNQAIYYIRSYFSYIRIM</sequence>
<organism evidence="4 5">
    <name type="scientific">Cuscuta campestris</name>
    <dbReference type="NCBI Taxonomy" id="132261"/>
    <lineage>
        <taxon>Eukaryota</taxon>
        <taxon>Viridiplantae</taxon>
        <taxon>Streptophyta</taxon>
        <taxon>Embryophyta</taxon>
        <taxon>Tracheophyta</taxon>
        <taxon>Spermatophyta</taxon>
        <taxon>Magnoliopsida</taxon>
        <taxon>eudicotyledons</taxon>
        <taxon>Gunneridae</taxon>
        <taxon>Pentapetalae</taxon>
        <taxon>asterids</taxon>
        <taxon>lamiids</taxon>
        <taxon>Solanales</taxon>
        <taxon>Convolvulaceae</taxon>
        <taxon>Cuscuteae</taxon>
        <taxon>Cuscuta</taxon>
        <taxon>Cuscuta subgen. Grammica</taxon>
        <taxon>Cuscuta sect. Cleistogrammica</taxon>
    </lineage>
</organism>
<feature type="compositionally biased region" description="Polar residues" evidence="2">
    <location>
        <begin position="19"/>
        <end position="35"/>
    </location>
</feature>
<dbReference type="PANTHER" id="PTHR33116:SF66">
    <property type="entry name" value="REVERSE TRANSCRIPTASE ZINC-BINDING DOMAIN-CONTAINING PROTEIN"/>
    <property type="match status" value="1"/>
</dbReference>
<dbReference type="Pfam" id="PF13966">
    <property type="entry name" value="zf-RVT"/>
    <property type="match status" value="1"/>
</dbReference>
<dbReference type="Proteomes" id="UP000595140">
    <property type="component" value="Unassembled WGS sequence"/>
</dbReference>
<keyword evidence="1" id="KW-0862">Zinc</keyword>
<dbReference type="GO" id="GO:0008270">
    <property type="term" value="F:zinc ion binding"/>
    <property type="evidence" value="ECO:0007669"/>
    <property type="project" value="UniProtKB-KW"/>
</dbReference>
<protein>
    <recommendedName>
        <fullName evidence="3">CCHC-type domain-containing protein</fullName>
    </recommendedName>
</protein>
<dbReference type="SUPFAM" id="SSF57756">
    <property type="entry name" value="Retrovirus zinc finger-like domains"/>
    <property type="match status" value="1"/>
</dbReference>
<evidence type="ECO:0000256" key="2">
    <source>
        <dbReference type="SAM" id="MobiDB-lite"/>
    </source>
</evidence>
<dbReference type="AlphaFoldDB" id="A0A484LY17"/>